<feature type="region of interest" description="Disordered" evidence="1">
    <location>
        <begin position="1399"/>
        <end position="1439"/>
    </location>
</feature>
<feature type="region of interest" description="Disordered" evidence="1">
    <location>
        <begin position="1999"/>
        <end position="2026"/>
    </location>
</feature>
<dbReference type="EMBL" id="JAMYWD010000012">
    <property type="protein sequence ID" value="KAJ4953964.1"/>
    <property type="molecule type" value="Genomic_DNA"/>
</dbReference>
<accession>A0A9Q0GYJ8</accession>
<keyword evidence="4" id="KW-1185">Reference proteome</keyword>
<name>A0A9Q0GYJ8_9MAGN</name>
<feature type="domain" description="Agenet" evidence="2">
    <location>
        <begin position="1932"/>
        <end position="1990"/>
    </location>
</feature>
<feature type="compositionally biased region" description="Basic and acidic residues" evidence="1">
    <location>
        <begin position="1033"/>
        <end position="1049"/>
    </location>
</feature>
<feature type="compositionally biased region" description="Basic and acidic residues" evidence="1">
    <location>
        <begin position="2270"/>
        <end position="2280"/>
    </location>
</feature>
<reference evidence="3" key="1">
    <citation type="journal article" date="2023" name="Plant J.">
        <title>The genome of the king protea, Protea cynaroides.</title>
        <authorList>
            <person name="Chang J."/>
            <person name="Duong T.A."/>
            <person name="Schoeman C."/>
            <person name="Ma X."/>
            <person name="Roodt D."/>
            <person name="Barker N."/>
            <person name="Li Z."/>
            <person name="Van de Peer Y."/>
            <person name="Mizrachi E."/>
        </authorList>
    </citation>
    <scope>NUCLEOTIDE SEQUENCE</scope>
    <source>
        <tissue evidence="3">Young leaves</tissue>
    </source>
</reference>
<evidence type="ECO:0000256" key="1">
    <source>
        <dbReference type="SAM" id="MobiDB-lite"/>
    </source>
</evidence>
<feature type="compositionally biased region" description="Polar residues" evidence="1">
    <location>
        <begin position="1743"/>
        <end position="1759"/>
    </location>
</feature>
<feature type="compositionally biased region" description="Basic and acidic residues" evidence="1">
    <location>
        <begin position="1007"/>
        <end position="1018"/>
    </location>
</feature>
<feature type="domain" description="Agenet" evidence="2">
    <location>
        <begin position="1841"/>
        <end position="1905"/>
    </location>
</feature>
<evidence type="ECO:0000259" key="2">
    <source>
        <dbReference type="SMART" id="SM00743"/>
    </source>
</evidence>
<feature type="compositionally biased region" description="Polar residues" evidence="1">
    <location>
        <begin position="1019"/>
        <end position="1032"/>
    </location>
</feature>
<feature type="region of interest" description="Disordered" evidence="1">
    <location>
        <begin position="1"/>
        <end position="24"/>
    </location>
</feature>
<dbReference type="PANTHER" id="PTHR48429:SF1">
    <property type="entry name" value="AGENET DOMAIN-CONTAINING PROTEIN"/>
    <property type="match status" value="1"/>
</dbReference>
<dbReference type="SMART" id="SM00743">
    <property type="entry name" value="Agenet"/>
    <property type="match status" value="2"/>
</dbReference>
<feature type="compositionally biased region" description="Polar residues" evidence="1">
    <location>
        <begin position="2301"/>
        <end position="2317"/>
    </location>
</feature>
<feature type="region of interest" description="Disordered" evidence="1">
    <location>
        <begin position="621"/>
        <end position="650"/>
    </location>
</feature>
<feature type="region of interest" description="Disordered" evidence="1">
    <location>
        <begin position="1743"/>
        <end position="1769"/>
    </location>
</feature>
<feature type="compositionally biased region" description="Polar residues" evidence="1">
    <location>
        <begin position="2337"/>
        <end position="2347"/>
    </location>
</feature>
<feature type="compositionally biased region" description="Polar residues" evidence="1">
    <location>
        <begin position="963"/>
        <end position="972"/>
    </location>
</feature>
<dbReference type="PANTHER" id="PTHR48429">
    <property type="entry name" value="AGENET DOMAIN-CONTAINING PROTEIN"/>
    <property type="match status" value="1"/>
</dbReference>
<dbReference type="CDD" id="cd20403">
    <property type="entry name" value="Tudor_Agenet_FMRP-like_rpt2"/>
    <property type="match status" value="1"/>
</dbReference>
<feature type="compositionally biased region" description="Basic and acidic residues" evidence="1">
    <location>
        <begin position="2147"/>
        <end position="2161"/>
    </location>
</feature>
<sequence>MDNDDNDFQSQSFQLASEDNSKFPGLRSYGLPKFDLDDNLQPHLRFDNLVETEVLLGIQSHEDNQWIEEFSREGSAIEFSSGAAESCSISRHNNVWSEATSSESVEMLLKSVGQDEIITGHTKNEESGACGGVGTLTKQMEPHLNEDGSMPSMLMDGPDVSITLPPEKCHESFSGVDEHSNPKLLEVETTLQTDNDEKPETGNTRDLRPGVLDENWALSVREGNLPIDGRNEDASKRDDVSLVDGAVENNVQNISVVSEGIQVDHPAAIMQNPTEQQKITEGCNEVISYGHPDHVQNDNIEQVYEIGILSKDPVMDDSNSEENKAETGANVVDSPSKLALNVDSAMPVSEGCSKDECSEQQPIKVSERQMVGLPKDIEMGDKSVGDQHEASFVVMEGGINFEGQAVEVRNSNIVIQSSTILKMDSLGQVPQGEVSALCIEKQKDLLTVDSPGQVSQGESSALCLEKQKDLLTVDNRQLDCGVSAGNLETIVSINEDSELFKGQCDRSSNNHVEKFSSSTMELCSSTNILGESQATGNMKVSHVGSRVHGDDHSANDPLSSSMQQVESMQTYESSLVIEPSVVLESRSDLSGFEKENVVQICESSLVSEPSDVNALEKENVRIPTESSNLESETNGSLVDSKGNVSSSQDQDVVANVSVSDRGVGGESASTELVLEVTNLASYNKLDGVHDLPPGNGNASDEVIEQKEDEESAVGIRDFTHLNKKEESVTEMSKEPGSFLMNKCSHVASESVRSSELYQCAIHDNAGQLLPRTSSFMETASEECQDEPRAVMGDKPTQGYSKELETCASVLNGNDGSEGIGVHHDKQEEASLKFDGTMPSNVEMLMQPVPLSLEGSLCVIGKEDQEGKKCGLASEDNNDVAGSEGDAVDGSEISCKPAALSEKSSEFFALEAGNSNLNSDVPNCGSPTIISCNEPSRNDNEKWEGGEVSMDQNASEVPDKEATGGSSSHNPEGNDSEDDRSFTFKINCQPDPSDQETDGGWKPFRSVRPSEHVQAKDVHSPTSSGLSQMNSKMVQEKSHVTPQASDRENVRGGSKGTAEHKTRRSSSKVTDNGTAKEGRSPRETPPVKQIKDRGGAPCNISPGSVKVTSLVIQADEVHTNSYVEGSARKVCSAATVQTSSLPDLNGSASAMFQQPFTDLQQVQLRAQIFVYGSLIQGMAPDEAYMISAFGEFGVVDGGRSLWENAWRVAVEKLHNQKSPLSYPETPVHSHSGARVHEQATRQSPLQNNSFGTPAGRLGNKALSSAIINPAINLSSPLWSVTTPSHDGLQSGSIPGVPLLDGHQTLSPLHSYQSPHVRHYVGNTSPWLSQAPCPGPWVISPRTPALDTSAHFPALPITETSHVTSVRESSVPHLSALQHSSSSSLVYSGVTTSVPAGIVPLPEAKRTASPGKQASADPRPRKKKKSLASKEPSHLSLFPQSQTETVSVAGITNALPTSFAITPPANSVSKTAAGNSVSSGSPIPSSPYRTTGPREMEQKIIFSDESYSNVEQAKQHAEDAAALAASAVSHSRGIWSQLAIQKDSELVSDVEAKLASAAAVAAAAASVAKAAAAAAKVASDAALQAKLMADEALISSRSGNPSQSAEVSSSNCVKSLGMGSPASILKGKDRSNGSSSLIVAAKVASRRRVEAAAAAAKRAENLDAVVKAAELASEAVSQAGAIVAMGDPVPLTVSELVEAGPDGFWKIQGPLEQQLVKSINMSQGGNSNLDGAEGLGRSANHFSELLSNKPETQKTSDQGKTSPKKMTRQSVESHMGLVDGTHWDSVTNNEEGFGGQIGHKTSDVPKTVDVIPESEVGSRIDPVILVQDEEHGVHQPVGILKDNCIKEGSLVEVLSDEDGLRRVWFLAKVLSLEEGKAYVCYTDLLSDEGSGQLKQWVPIEGEGDKAPRIRIAHPMAATKSEGTRKRRRGALGDHVWSVGDRVEAWTRDGWWEGIIMEKSKEDETTLTVHFPAQGDKAIVRVWHLRPHLVWEDGQWVEWRSTENKSRPDEGDTPRDKRPKLGRHCSDTDPVVEARGKVSLLKGPGTGESVKTGDSRPLALSEKEKIFNVGKSTREKNGSDALRTKRTGLQTEGSRVIFGVPKPGKKRKFMEVSKHYVAGTGGQSSEVNDSMKIAKYLIPQGSSRGWKNTSKVDPKGKRVAETKPKMLKSGRTNKNLSGKDSSLTSVVSAPNDGAVPGHLTNAKASNGQDENISEKRSLLEFSSFHGTQKTNEGQTLFSSLAIASDAPLSKKKSSVMEPTQGVGKGKNAPSGERLTKNGEKDTTHNNNSGKPTPDAVEPRRSNRRIQPTSRLLEGLQSSLIVSKIPTVSHDKSSTKLQHRSAASSKGNNHG</sequence>
<dbReference type="Proteomes" id="UP001141806">
    <property type="component" value="Unassembled WGS sequence"/>
</dbReference>
<dbReference type="InterPro" id="IPR008395">
    <property type="entry name" value="Agenet-like_dom"/>
</dbReference>
<dbReference type="CDD" id="cd20405">
    <property type="entry name" value="Tudor_Agenet_AtDUF_rpt1_3"/>
    <property type="match status" value="1"/>
</dbReference>
<evidence type="ECO:0000313" key="4">
    <source>
        <dbReference type="Proteomes" id="UP001141806"/>
    </source>
</evidence>
<feature type="compositionally biased region" description="Basic and acidic residues" evidence="1">
    <location>
        <begin position="1999"/>
        <end position="2013"/>
    </location>
</feature>
<feature type="region of interest" description="Disordered" evidence="1">
    <location>
        <begin position="2141"/>
        <end position="2208"/>
    </location>
</feature>
<feature type="region of interest" description="Disordered" evidence="1">
    <location>
        <begin position="928"/>
        <end position="1098"/>
    </location>
</feature>
<feature type="compositionally biased region" description="Polar residues" evidence="1">
    <location>
        <begin position="2167"/>
        <end position="2185"/>
    </location>
</feature>
<dbReference type="OrthoDB" id="433924at2759"/>
<organism evidence="3 4">
    <name type="scientific">Protea cynaroides</name>
    <dbReference type="NCBI Taxonomy" id="273540"/>
    <lineage>
        <taxon>Eukaryota</taxon>
        <taxon>Viridiplantae</taxon>
        <taxon>Streptophyta</taxon>
        <taxon>Embryophyta</taxon>
        <taxon>Tracheophyta</taxon>
        <taxon>Spermatophyta</taxon>
        <taxon>Magnoliopsida</taxon>
        <taxon>Proteales</taxon>
        <taxon>Proteaceae</taxon>
        <taxon>Protea</taxon>
    </lineage>
</organism>
<dbReference type="Pfam" id="PF05641">
    <property type="entry name" value="Agenet"/>
    <property type="match status" value="1"/>
</dbReference>
<comment type="caution">
    <text evidence="3">The sequence shown here is derived from an EMBL/GenBank/DDBJ whole genome shotgun (WGS) entry which is preliminary data.</text>
</comment>
<feature type="compositionally biased region" description="Polar residues" evidence="1">
    <location>
        <begin position="624"/>
        <end position="650"/>
    </location>
</feature>
<gene>
    <name evidence="3" type="ORF">NE237_030796</name>
</gene>
<feature type="compositionally biased region" description="Basic and acidic residues" evidence="1">
    <location>
        <begin position="935"/>
        <end position="944"/>
    </location>
</feature>
<evidence type="ECO:0000313" key="3">
    <source>
        <dbReference type="EMBL" id="KAJ4953964.1"/>
    </source>
</evidence>
<feature type="region of interest" description="Disordered" evidence="1">
    <location>
        <begin position="1466"/>
        <end position="1489"/>
    </location>
</feature>
<proteinExistence type="predicted"/>
<feature type="compositionally biased region" description="Polar residues" evidence="1">
    <location>
        <begin position="8"/>
        <end position="18"/>
    </location>
</feature>
<dbReference type="InterPro" id="IPR055274">
    <property type="entry name" value="SWO1"/>
</dbReference>
<protein>
    <recommendedName>
        <fullName evidence="2">Agenet domain-containing protein</fullName>
    </recommendedName>
</protein>
<feature type="compositionally biased region" description="Low complexity" evidence="1">
    <location>
        <begin position="1474"/>
        <end position="1485"/>
    </location>
</feature>
<dbReference type="InterPro" id="IPR014002">
    <property type="entry name" value="Agenet_dom_plant"/>
</dbReference>
<feature type="region of interest" description="Disordered" evidence="1">
    <location>
        <begin position="2244"/>
        <end position="2347"/>
    </location>
</feature>